<dbReference type="SUPFAM" id="SSF53335">
    <property type="entry name" value="S-adenosyl-L-methionine-dependent methyltransferases"/>
    <property type="match status" value="1"/>
</dbReference>
<dbReference type="PANTHER" id="PTHR43317:SF1">
    <property type="entry name" value="THERMOSPERMINE SYNTHASE ACAULIS5"/>
    <property type="match status" value="1"/>
</dbReference>
<feature type="transmembrane region" description="Helical" evidence="2">
    <location>
        <begin position="171"/>
        <end position="191"/>
    </location>
</feature>
<feature type="transmembrane region" description="Helical" evidence="2">
    <location>
        <begin position="308"/>
        <end position="327"/>
    </location>
</feature>
<organism evidence="3">
    <name type="scientific">uncultured Ramlibacter sp</name>
    <dbReference type="NCBI Taxonomy" id="260755"/>
    <lineage>
        <taxon>Bacteria</taxon>
        <taxon>Pseudomonadati</taxon>
        <taxon>Pseudomonadota</taxon>
        <taxon>Betaproteobacteria</taxon>
        <taxon>Burkholderiales</taxon>
        <taxon>Comamonadaceae</taxon>
        <taxon>Ramlibacter</taxon>
        <taxon>environmental samples</taxon>
    </lineage>
</organism>
<accession>A0A6J4PTR4</accession>
<feature type="transmembrane region" description="Helical" evidence="2">
    <location>
        <begin position="33"/>
        <end position="54"/>
    </location>
</feature>
<feature type="non-terminal residue" evidence="3">
    <location>
        <position position="555"/>
    </location>
</feature>
<evidence type="ECO:0000313" key="3">
    <source>
        <dbReference type="EMBL" id="CAA9423279.1"/>
    </source>
</evidence>
<gene>
    <name evidence="3" type="ORF">AVDCRST_MAG51-2159</name>
</gene>
<sequence length="555" mass="61153">MLLYALTIFTSAFLLFLVQPILAKQILPWFGGSAAVWTTCLVFFQFVLLLGYTYSDWTSRKLKPRTQSILHIGLLLASLLVLPILADPSWKPQGDGDPALKILGLLVVTIGLPYLLLSTTGPLLQAWLARRYPTRTGIYRLFALSNLASLLALLAYPFLLEPWVSVVTQSWSWSAGYALFVALCSACALLGMRVNAPAAAQEINVDVNAAEPASTRPGLRSYVLWVSLAALASALLLAVTNHITHDVASVPFLWLLPLTIYLLTFILCFEGRVWYRREVFLLPLLLVVALMAWSLHEGRNLRDIKESVALFSAGLFVCCMFLHGELANSKPPPAYLTGFYLAVSLGGTLGGIGVGLVAPRVFNSYYEFPLGLLLTLGIGLYLMRRMPKLVPAAVLATMAVTGYHIHHYVESLSGESVHASRSFYGTLRVQDRGSGEAAVRRLMHGIIMHGEQYLHPTRRLEPTTYYGETSGIGRLLKSLPEEPSRVAVVGLGTGTIATYGRKGDVYRFYELDPAVIALARSHFSFLNDSQARTETVLGDARLSMEREEPQQYDVI</sequence>
<dbReference type="AlphaFoldDB" id="A0A6J4PTR4"/>
<feature type="transmembrane region" description="Helical" evidence="2">
    <location>
        <begin position="138"/>
        <end position="159"/>
    </location>
</feature>
<feature type="transmembrane region" description="Helical" evidence="2">
    <location>
        <begin position="98"/>
        <end position="117"/>
    </location>
</feature>
<keyword evidence="2" id="KW-1133">Transmembrane helix</keyword>
<name>A0A6J4PTR4_9BURK</name>
<keyword evidence="2" id="KW-0472">Membrane</keyword>
<dbReference type="EMBL" id="CADCUX010000459">
    <property type="protein sequence ID" value="CAA9423279.1"/>
    <property type="molecule type" value="Genomic_DNA"/>
</dbReference>
<dbReference type="InterPro" id="IPR029063">
    <property type="entry name" value="SAM-dependent_MTases_sf"/>
</dbReference>
<proteinExistence type="predicted"/>
<evidence type="ECO:0000256" key="2">
    <source>
        <dbReference type="SAM" id="Phobius"/>
    </source>
</evidence>
<dbReference type="SUPFAM" id="SSF103473">
    <property type="entry name" value="MFS general substrate transporter"/>
    <property type="match status" value="1"/>
</dbReference>
<reference evidence="3" key="1">
    <citation type="submission" date="2020-02" db="EMBL/GenBank/DDBJ databases">
        <authorList>
            <person name="Meier V. D."/>
        </authorList>
    </citation>
    <scope>NUCLEOTIDE SEQUENCE</scope>
    <source>
        <strain evidence="3">AVDCRST_MAG51</strain>
    </source>
</reference>
<dbReference type="Gene3D" id="3.40.50.150">
    <property type="entry name" value="Vaccinia Virus protein VP39"/>
    <property type="match status" value="1"/>
</dbReference>
<feature type="transmembrane region" description="Helical" evidence="2">
    <location>
        <begin position="364"/>
        <end position="382"/>
    </location>
</feature>
<dbReference type="GO" id="GO:0006596">
    <property type="term" value="P:polyamine biosynthetic process"/>
    <property type="evidence" value="ECO:0007669"/>
    <property type="project" value="UniProtKB-KW"/>
</dbReference>
<evidence type="ECO:0000256" key="1">
    <source>
        <dbReference type="ARBA" id="ARBA00023115"/>
    </source>
</evidence>
<dbReference type="PANTHER" id="PTHR43317">
    <property type="entry name" value="THERMOSPERMINE SYNTHASE ACAULIS5"/>
    <property type="match status" value="1"/>
</dbReference>
<feature type="transmembrane region" description="Helical" evidence="2">
    <location>
        <begin position="66"/>
        <end position="86"/>
    </location>
</feature>
<keyword evidence="1" id="KW-0620">Polyamine biosynthesis</keyword>
<feature type="transmembrane region" description="Helical" evidence="2">
    <location>
        <begin position="339"/>
        <end position="358"/>
    </location>
</feature>
<feature type="transmembrane region" description="Helical" evidence="2">
    <location>
        <begin position="222"/>
        <end position="243"/>
    </location>
</feature>
<dbReference type="InterPro" id="IPR036259">
    <property type="entry name" value="MFS_trans_sf"/>
</dbReference>
<feature type="transmembrane region" description="Helical" evidence="2">
    <location>
        <begin position="249"/>
        <end position="267"/>
    </location>
</feature>
<keyword evidence="2" id="KW-0812">Transmembrane</keyword>
<protein>
    <submittedName>
        <fullName evidence="3">Bll6585 protein</fullName>
    </submittedName>
</protein>